<dbReference type="NCBIfam" id="NF033192">
    <property type="entry name" value="JDVT-CAAX"/>
    <property type="match status" value="1"/>
</dbReference>
<dbReference type="HOGENOM" id="CLU_1991178_0_0_6"/>
<organism evidence="3 4">
    <name type="scientific">Simiduia agarivorans (strain DSM 21679 / JCM 13881 / BCRC 17597 / SA1)</name>
    <dbReference type="NCBI Taxonomy" id="1117647"/>
    <lineage>
        <taxon>Bacteria</taxon>
        <taxon>Pseudomonadati</taxon>
        <taxon>Pseudomonadota</taxon>
        <taxon>Gammaproteobacteria</taxon>
        <taxon>Cellvibrionales</taxon>
        <taxon>Cellvibrionaceae</taxon>
        <taxon>Simiduia</taxon>
    </lineage>
</organism>
<dbReference type="KEGG" id="saga:M5M_09635"/>
<reference evidence="3 4" key="1">
    <citation type="journal article" date="2013" name="Genome Announc.">
        <title>Complete genome sequence of Simiduia agarivorans SA1(T), a marine bacterium able to degrade a variety of polysaccharides.</title>
        <authorList>
            <person name="Lin S.Y."/>
            <person name="Shieh W.Y."/>
            <person name="Chen J.S."/>
            <person name="Tang S.L."/>
        </authorList>
    </citation>
    <scope>NUCLEOTIDE SEQUENCE [LARGE SCALE GENOMIC DNA]</scope>
    <source>
        <strain evidence="4">DSM 21679 / JCM 13881 / BCRC 17597 / SA1</strain>
    </source>
</reference>
<proteinExistence type="predicted"/>
<evidence type="ECO:0000313" key="4">
    <source>
        <dbReference type="Proteomes" id="UP000000466"/>
    </source>
</evidence>
<dbReference type="STRING" id="1117647.M5M_09635"/>
<keyword evidence="4" id="KW-1185">Reference proteome</keyword>
<protein>
    <submittedName>
        <fullName evidence="3">Abortive infection protein</fullName>
    </submittedName>
</protein>
<sequence>MVGTLVALALGAWMPVSLTPFQLVLLVILFPLLEEIVFRGLVQPLIARHWRARWQQLSLANMATSALFALAHVASRGPSPLTVGVFIPSLLFGHAAESNRGKLGAPIAMHMAFNAGFFLPGLIAH</sequence>
<dbReference type="InterPro" id="IPR003675">
    <property type="entry name" value="Rce1/LyrA-like_dom"/>
</dbReference>
<dbReference type="GO" id="GO:0004175">
    <property type="term" value="F:endopeptidase activity"/>
    <property type="evidence" value="ECO:0007669"/>
    <property type="project" value="UniProtKB-ARBA"/>
</dbReference>
<feature type="domain" description="CAAX prenyl protease 2/Lysostaphin resistance protein A-like" evidence="2">
    <location>
        <begin position="19"/>
        <end position="115"/>
    </location>
</feature>
<dbReference type="GO" id="GO:0080120">
    <property type="term" value="P:CAAX-box protein maturation"/>
    <property type="evidence" value="ECO:0007669"/>
    <property type="project" value="UniProtKB-ARBA"/>
</dbReference>
<dbReference type="AlphaFoldDB" id="K4KLK9"/>
<evidence type="ECO:0000259" key="2">
    <source>
        <dbReference type="Pfam" id="PF02517"/>
    </source>
</evidence>
<gene>
    <name evidence="3" type="ordered locus">M5M_09635</name>
</gene>
<evidence type="ECO:0000256" key="1">
    <source>
        <dbReference type="SAM" id="Phobius"/>
    </source>
</evidence>
<name>K4KLK9_SIMAS</name>
<dbReference type="eggNOG" id="COG1266">
    <property type="taxonomic scope" value="Bacteria"/>
</dbReference>
<accession>K4KLK9</accession>
<feature type="transmembrane region" description="Helical" evidence="1">
    <location>
        <begin position="12"/>
        <end position="33"/>
    </location>
</feature>
<dbReference type="Pfam" id="PF02517">
    <property type="entry name" value="Rce1-like"/>
    <property type="match status" value="1"/>
</dbReference>
<dbReference type="EMBL" id="CP003746">
    <property type="protein sequence ID" value="AFU99110.1"/>
    <property type="molecule type" value="Genomic_DNA"/>
</dbReference>
<keyword evidence="1" id="KW-1133">Transmembrane helix</keyword>
<keyword evidence="1" id="KW-0812">Transmembrane</keyword>
<dbReference type="Proteomes" id="UP000000466">
    <property type="component" value="Chromosome"/>
</dbReference>
<keyword evidence="1" id="KW-0472">Membrane</keyword>
<evidence type="ECO:0000313" key="3">
    <source>
        <dbReference type="EMBL" id="AFU99110.1"/>
    </source>
</evidence>